<protein>
    <recommendedName>
        <fullName evidence="1">Reverse transcriptase domain-containing protein</fullName>
    </recommendedName>
</protein>
<keyword evidence="3" id="KW-1185">Reference proteome</keyword>
<dbReference type="InterPro" id="IPR000477">
    <property type="entry name" value="RT_dom"/>
</dbReference>
<organism evidence="2 3">
    <name type="scientific">Pinctada imbricata</name>
    <name type="common">Atlantic pearl-oyster</name>
    <name type="synonym">Pinctada martensii</name>
    <dbReference type="NCBI Taxonomy" id="66713"/>
    <lineage>
        <taxon>Eukaryota</taxon>
        <taxon>Metazoa</taxon>
        <taxon>Spiralia</taxon>
        <taxon>Lophotrochozoa</taxon>
        <taxon>Mollusca</taxon>
        <taxon>Bivalvia</taxon>
        <taxon>Autobranchia</taxon>
        <taxon>Pteriomorphia</taxon>
        <taxon>Pterioida</taxon>
        <taxon>Pterioidea</taxon>
        <taxon>Pteriidae</taxon>
        <taxon>Pinctada</taxon>
    </lineage>
</organism>
<dbReference type="InterPro" id="IPR058912">
    <property type="entry name" value="HTH_animal"/>
</dbReference>
<feature type="domain" description="Reverse transcriptase" evidence="1">
    <location>
        <begin position="216"/>
        <end position="462"/>
    </location>
</feature>
<dbReference type="InterPro" id="IPR043502">
    <property type="entry name" value="DNA/RNA_pol_sf"/>
</dbReference>
<dbReference type="Pfam" id="PF26215">
    <property type="entry name" value="HTH_animal"/>
    <property type="match status" value="1"/>
</dbReference>
<sequence length="761" mass="88420">MSKSSNDKVDPKVINLSSKVLSENEIRILEKGLKFTPTPQRKNIEEISNDTAAFCRRLRLAEFFIDKDSTDDSLVANPSNFNPPRGRNQQLDKYIDYMSKFPIESLSQPAKSNIRKIERDAIERLRKDTNIVIKEADKGSAVVIMDREYYKSLCLSILQDESYYEETTNYSPSSVFESLAKIIQEHGSNLTKKEVDYLLDFDAKTSNFYGLPKIHKSKSISEQCEKSQTAYIQLQSPTDLKVRPIVAGPTCETQRISNLLDILLKPFIVNIRSYVRDTVDFLNRLPKQVSQNSVFVSFDATNLYSNIPHELGLEAIEYWLDQFPNSLHYRYSKNFVLESLKLILQNNFMHFNGKIYRQKLGTAMGTKVAPTYATLVLGYLEIKLYEKVGEKFGEEFKNNIIKSWKRYLDDCFIVWEDSIDKLMLFHEELNSLNPYIKFTIEYDQTELPFLDVMVIKRQGCIITDIYYKSTDTKQYLLFNSCHPRHTKNNVPYNLARRICTIVSDNDLLDLRLHELHQSLKQRNYPQNLILHGIQQARSHPRQDLLQIKNKTDKKVLPFVSTFNPKNPEFFQVLRSNATFLQQDATMQRVLNKFEIIKSKRQSASLKKILTKAKFSDEIPTETENNVQKCNNTRCGTCPFLQEGKDFKFKNGSKFTVRSSFNCTSSNLLYVITCNGCGENYIGQTGDTLRHRMTVHRQQIREPKYQCTPVSGHIRNCAKDVFPNFTVFPFYKFHKKTTEIERENKESLFISKFNPVLNAFLK</sequence>
<accession>A0AA89BZW6</accession>
<comment type="caution">
    <text evidence="2">The sequence shown here is derived from an EMBL/GenBank/DDBJ whole genome shotgun (WGS) entry which is preliminary data.</text>
</comment>
<reference evidence="2" key="1">
    <citation type="submission" date="2019-08" db="EMBL/GenBank/DDBJ databases">
        <title>The improved chromosome-level genome for the pearl oyster Pinctada fucata martensii using PacBio sequencing and Hi-C.</title>
        <authorList>
            <person name="Zheng Z."/>
        </authorList>
    </citation>
    <scope>NUCLEOTIDE SEQUENCE</scope>
    <source>
        <strain evidence="2">ZZ-2019</strain>
        <tissue evidence="2">Adductor muscle</tissue>
    </source>
</reference>
<dbReference type="SUPFAM" id="SSF56672">
    <property type="entry name" value="DNA/RNA polymerases"/>
    <property type="match status" value="1"/>
</dbReference>
<dbReference type="InterPro" id="IPR035901">
    <property type="entry name" value="GIY-YIG_endonuc_sf"/>
</dbReference>
<name>A0AA89BZW6_PINIB</name>
<dbReference type="Proteomes" id="UP001186944">
    <property type="component" value="Unassembled WGS sequence"/>
</dbReference>
<proteinExistence type="predicted"/>
<dbReference type="Gene3D" id="3.40.1440.10">
    <property type="entry name" value="GIY-YIG endonuclease"/>
    <property type="match status" value="1"/>
</dbReference>
<evidence type="ECO:0000313" key="2">
    <source>
        <dbReference type="EMBL" id="KAK3093882.1"/>
    </source>
</evidence>
<dbReference type="PANTHER" id="PTHR21301">
    <property type="entry name" value="REVERSE TRANSCRIPTASE"/>
    <property type="match status" value="1"/>
</dbReference>
<evidence type="ECO:0000259" key="1">
    <source>
        <dbReference type="PROSITE" id="PS50878"/>
    </source>
</evidence>
<evidence type="ECO:0000313" key="3">
    <source>
        <dbReference type="Proteomes" id="UP001186944"/>
    </source>
</evidence>
<dbReference type="AlphaFoldDB" id="A0AA89BZW6"/>
<dbReference type="PANTHER" id="PTHR21301:SF10">
    <property type="entry name" value="REVERSE TRANSCRIPTASE DOMAIN-CONTAINING PROTEIN"/>
    <property type="match status" value="1"/>
</dbReference>
<gene>
    <name evidence="2" type="ORF">FSP39_021410</name>
</gene>
<dbReference type="PROSITE" id="PS50878">
    <property type="entry name" value="RT_POL"/>
    <property type="match status" value="1"/>
</dbReference>
<dbReference type="EMBL" id="VSWD01000009">
    <property type="protein sequence ID" value="KAK3093882.1"/>
    <property type="molecule type" value="Genomic_DNA"/>
</dbReference>